<sequence length="314" mass="33870">MFSLTEDHSSDTGPLGVDLAAFLAELPIAAAVFDAAEHVRWSNEPFRRLHPDIPEPLSDALRAAHETVRHTGRTLVRDSAGEPTWRTYHFPMPEPGHVGSVLLDITGLVDAQRRVRQWRSRTLDMMLSLPLPIAACRLHGQIVEANPPMAEFLGQDMRSLRGVTLTELLRPTDPAVLDKIGRTLRAGGRAAYRFSAVPLSERASGSAGSVTLQPVPHPELDASGLLVVVVPEPPAAEPGPAPPAELAERERRVLEEVALGRPSTAIARSLGMTADGVNYHLARLRDRLGATNRTALVAAAYARGLLRGWPPSAG</sequence>
<evidence type="ECO:0000313" key="5">
    <source>
        <dbReference type="EMBL" id="MFD0920309.1"/>
    </source>
</evidence>
<name>A0ABW3FU08_9PSEU</name>
<dbReference type="EMBL" id="JBHTIW010000006">
    <property type="protein sequence ID" value="MFD0920309.1"/>
    <property type="molecule type" value="Genomic_DNA"/>
</dbReference>
<evidence type="ECO:0000256" key="3">
    <source>
        <dbReference type="ARBA" id="ARBA00023163"/>
    </source>
</evidence>
<organism evidence="5 6">
    <name type="scientific">Saccharopolyspora rosea</name>
    <dbReference type="NCBI Taxonomy" id="524884"/>
    <lineage>
        <taxon>Bacteria</taxon>
        <taxon>Bacillati</taxon>
        <taxon>Actinomycetota</taxon>
        <taxon>Actinomycetes</taxon>
        <taxon>Pseudonocardiales</taxon>
        <taxon>Pseudonocardiaceae</taxon>
        <taxon>Saccharopolyspora</taxon>
    </lineage>
</organism>
<dbReference type="Gene3D" id="3.30.450.20">
    <property type="entry name" value="PAS domain"/>
    <property type="match status" value="1"/>
</dbReference>
<dbReference type="Gene3D" id="1.10.10.10">
    <property type="entry name" value="Winged helix-like DNA-binding domain superfamily/Winged helix DNA-binding domain"/>
    <property type="match status" value="1"/>
</dbReference>
<dbReference type="InterPro" id="IPR000792">
    <property type="entry name" value="Tscrpt_reg_LuxR_C"/>
</dbReference>
<dbReference type="InterPro" id="IPR000014">
    <property type="entry name" value="PAS"/>
</dbReference>
<evidence type="ECO:0000313" key="6">
    <source>
        <dbReference type="Proteomes" id="UP001597018"/>
    </source>
</evidence>
<dbReference type="SUPFAM" id="SSF55785">
    <property type="entry name" value="PYP-like sensor domain (PAS domain)"/>
    <property type="match status" value="1"/>
</dbReference>
<feature type="domain" description="HTH luxR-type" evidence="4">
    <location>
        <begin position="239"/>
        <end position="304"/>
    </location>
</feature>
<dbReference type="CDD" id="cd00130">
    <property type="entry name" value="PAS"/>
    <property type="match status" value="1"/>
</dbReference>
<dbReference type="Proteomes" id="UP001597018">
    <property type="component" value="Unassembled WGS sequence"/>
</dbReference>
<dbReference type="PROSITE" id="PS50043">
    <property type="entry name" value="HTH_LUXR_2"/>
    <property type="match status" value="1"/>
</dbReference>
<proteinExistence type="predicted"/>
<protein>
    <submittedName>
        <fullName evidence="5">LuxR C-terminal-related transcriptional regulator</fullName>
    </submittedName>
</protein>
<gene>
    <name evidence="5" type="ORF">ACFQ16_11210</name>
</gene>
<dbReference type="RefSeq" id="WP_263247808.1">
    <property type="nucleotide sequence ID" value="NZ_BAABLT010000017.1"/>
</dbReference>
<dbReference type="SUPFAM" id="SSF46894">
    <property type="entry name" value="C-terminal effector domain of the bipartite response regulators"/>
    <property type="match status" value="1"/>
</dbReference>
<dbReference type="Pfam" id="PF00196">
    <property type="entry name" value="GerE"/>
    <property type="match status" value="1"/>
</dbReference>
<dbReference type="SMART" id="SM00421">
    <property type="entry name" value="HTH_LUXR"/>
    <property type="match status" value="1"/>
</dbReference>
<dbReference type="InterPro" id="IPR035965">
    <property type="entry name" value="PAS-like_dom_sf"/>
</dbReference>
<evidence type="ECO:0000256" key="1">
    <source>
        <dbReference type="ARBA" id="ARBA00023015"/>
    </source>
</evidence>
<evidence type="ECO:0000259" key="4">
    <source>
        <dbReference type="PROSITE" id="PS50043"/>
    </source>
</evidence>
<keyword evidence="1" id="KW-0805">Transcription regulation</keyword>
<keyword evidence="3" id="KW-0804">Transcription</keyword>
<dbReference type="PANTHER" id="PTHR44688">
    <property type="entry name" value="DNA-BINDING TRANSCRIPTIONAL ACTIVATOR DEVR_DOSR"/>
    <property type="match status" value="1"/>
</dbReference>
<keyword evidence="2" id="KW-0238">DNA-binding</keyword>
<dbReference type="InterPro" id="IPR016032">
    <property type="entry name" value="Sig_transdc_resp-reg_C-effctor"/>
</dbReference>
<reference evidence="6" key="1">
    <citation type="journal article" date="2019" name="Int. J. Syst. Evol. Microbiol.">
        <title>The Global Catalogue of Microorganisms (GCM) 10K type strain sequencing project: providing services to taxonomists for standard genome sequencing and annotation.</title>
        <authorList>
            <consortium name="The Broad Institute Genomics Platform"/>
            <consortium name="The Broad Institute Genome Sequencing Center for Infectious Disease"/>
            <person name="Wu L."/>
            <person name="Ma J."/>
        </authorList>
    </citation>
    <scope>NUCLEOTIDE SEQUENCE [LARGE SCALE GENOMIC DNA]</scope>
    <source>
        <strain evidence="6">CCUG 56401</strain>
    </source>
</reference>
<accession>A0ABW3FU08</accession>
<evidence type="ECO:0000256" key="2">
    <source>
        <dbReference type="ARBA" id="ARBA00023125"/>
    </source>
</evidence>
<keyword evidence="6" id="KW-1185">Reference proteome</keyword>
<dbReference type="SMART" id="SM00091">
    <property type="entry name" value="PAS"/>
    <property type="match status" value="1"/>
</dbReference>
<dbReference type="PANTHER" id="PTHR44688:SF16">
    <property type="entry name" value="DNA-BINDING TRANSCRIPTIONAL ACTIVATOR DEVR_DOSR"/>
    <property type="match status" value="1"/>
</dbReference>
<dbReference type="InterPro" id="IPR036388">
    <property type="entry name" value="WH-like_DNA-bd_sf"/>
</dbReference>
<dbReference type="CDD" id="cd06170">
    <property type="entry name" value="LuxR_C_like"/>
    <property type="match status" value="1"/>
</dbReference>
<comment type="caution">
    <text evidence="5">The sequence shown here is derived from an EMBL/GenBank/DDBJ whole genome shotgun (WGS) entry which is preliminary data.</text>
</comment>